<evidence type="ECO:0000256" key="1">
    <source>
        <dbReference type="SAM" id="MobiDB-lite"/>
    </source>
</evidence>
<dbReference type="EMBL" id="JAQGDS010000016">
    <property type="protein sequence ID" value="KAJ6255940.1"/>
    <property type="molecule type" value="Genomic_DNA"/>
</dbReference>
<accession>A0AAD6NF59</accession>
<protein>
    <submittedName>
        <fullName evidence="2">Uncharacterized protein</fullName>
    </submittedName>
</protein>
<keyword evidence="3" id="KW-1185">Reference proteome</keyword>
<proteinExistence type="predicted"/>
<evidence type="ECO:0000313" key="3">
    <source>
        <dbReference type="Proteomes" id="UP001221413"/>
    </source>
</evidence>
<dbReference type="AlphaFoldDB" id="A0AAD6NF59"/>
<gene>
    <name evidence="2" type="ORF">Dda_9231</name>
</gene>
<evidence type="ECO:0000313" key="2">
    <source>
        <dbReference type="EMBL" id="KAJ6255940.1"/>
    </source>
</evidence>
<dbReference type="Proteomes" id="UP001221413">
    <property type="component" value="Unassembled WGS sequence"/>
</dbReference>
<sequence length="728" mass="77323">MRCDEWRAVAAMGDYYHHGHYGRHHSRVSRRDENEPGLYDARHHTRAIALPAHKAPSNDSSPPMQVTTILRIGPTREKIRVPEALLHRVPFVREKIHTLKYGMPATATAELEFPTLNPDGVEEVLDWLAGKKVTLYVSTGERLVNTHLAELWTTAAAWEMADLKTEIVDRLTGALDSGGGAGLALPELIRMLTGFYCTAGLTGADQNMVSDLVNLAVRRFSPQNWWDGIRGDHRALGSVFYQRVAGLVFRNMRTVLCETCTMEDLMDQDCCLCCGKPLTIAWELRLLLLSAAMAALGGILHSPLKRGLSPGRVNMAGGVATRRRSISARLTGSAGDNTGVRGIIIGGGGVCDGVRDCIRDGGGSVGSVSSRSPFASIKWRYIWAPGEFSGGRAAAALAISPNEKRFTALVTRASSSDCSAGSAVAWQKKRWRTRSSVREQGGKVAAHPGAQIADEKVRGGGVEVVRRVGDVGRVGRVEGELAEDGPVDDADDDELGKVREVEDQAAVQAGDTVSEDGRGGDEVSFRRADKVVRAAGTDVDFDVDAVRDGDVGAVGGGDARRAVFSQELQVQRLRLVLADVQAAGGLGSLALGVQAAGGSRLVAGHIHAAAGAEASDRPARGCTELEPRECLLADGWCRGCFDGTFTSGLRFSASSMPSAPLRNSERRFGWEVSAIIGMRTFLTGEGGLVSEVLLALLSERRAAAAVGSEEEHSAALSGGNGGSGGSRS</sequence>
<feature type="compositionally biased region" description="Gly residues" evidence="1">
    <location>
        <begin position="718"/>
        <end position="728"/>
    </location>
</feature>
<reference evidence="2" key="1">
    <citation type="submission" date="2023-01" db="EMBL/GenBank/DDBJ databases">
        <title>The chitinases involved in constricting ring structure development in the nematode-trapping fungus Drechslerella dactyloides.</title>
        <authorList>
            <person name="Wang R."/>
            <person name="Zhang L."/>
            <person name="Tang P."/>
            <person name="Li S."/>
            <person name="Liang L."/>
        </authorList>
    </citation>
    <scope>NUCLEOTIDE SEQUENCE</scope>
    <source>
        <strain evidence="2">YMF1.00031</strain>
    </source>
</reference>
<feature type="region of interest" description="Disordered" evidence="1">
    <location>
        <begin position="708"/>
        <end position="728"/>
    </location>
</feature>
<name>A0AAD6NF59_DREDA</name>
<comment type="caution">
    <text evidence="2">The sequence shown here is derived from an EMBL/GenBank/DDBJ whole genome shotgun (WGS) entry which is preliminary data.</text>
</comment>
<organism evidence="2 3">
    <name type="scientific">Drechslerella dactyloides</name>
    <name type="common">Nematode-trapping fungus</name>
    <name type="synonym">Arthrobotrys dactyloides</name>
    <dbReference type="NCBI Taxonomy" id="74499"/>
    <lineage>
        <taxon>Eukaryota</taxon>
        <taxon>Fungi</taxon>
        <taxon>Dikarya</taxon>
        <taxon>Ascomycota</taxon>
        <taxon>Pezizomycotina</taxon>
        <taxon>Orbiliomycetes</taxon>
        <taxon>Orbiliales</taxon>
        <taxon>Orbiliaceae</taxon>
        <taxon>Drechslerella</taxon>
    </lineage>
</organism>